<evidence type="ECO:0000313" key="1">
    <source>
        <dbReference type="EMBL" id="JAB88954.1"/>
    </source>
</evidence>
<name>W8BH38_CERCA</name>
<organism evidence="1">
    <name type="scientific">Ceratitis capitata</name>
    <name type="common">Mediterranean fruit fly</name>
    <name type="synonym">Tephritis capitata</name>
    <dbReference type="NCBI Taxonomy" id="7213"/>
    <lineage>
        <taxon>Eukaryota</taxon>
        <taxon>Metazoa</taxon>
        <taxon>Ecdysozoa</taxon>
        <taxon>Arthropoda</taxon>
        <taxon>Hexapoda</taxon>
        <taxon>Insecta</taxon>
        <taxon>Pterygota</taxon>
        <taxon>Neoptera</taxon>
        <taxon>Endopterygota</taxon>
        <taxon>Diptera</taxon>
        <taxon>Brachycera</taxon>
        <taxon>Muscomorpha</taxon>
        <taxon>Tephritoidea</taxon>
        <taxon>Tephritidae</taxon>
        <taxon>Ceratitis</taxon>
        <taxon>Ceratitis</taxon>
    </lineage>
</organism>
<reference evidence="1" key="1">
    <citation type="submission" date="2013-07" db="EMBL/GenBank/DDBJ databases">
        <authorList>
            <person name="Geib S."/>
        </authorList>
    </citation>
    <scope>NUCLEOTIDE SEQUENCE</scope>
</reference>
<reference evidence="1" key="2">
    <citation type="journal article" date="2014" name="BMC Genomics">
        <title>A genomic perspective to assessing quality of mass-reared SIT flies used in Mediterranean fruit fly (Ceratitis capitata) eradication in California.</title>
        <authorList>
            <person name="Calla B."/>
            <person name="Hall B."/>
            <person name="Hou S."/>
            <person name="Geib S.M."/>
        </authorList>
    </citation>
    <scope>NUCLEOTIDE SEQUENCE</scope>
</reference>
<sequence>MSLNPTLLDDGSMYGIGGRETLRAARSTSNLSQIGSGISAIGGGCGAGNAFTAYYAGVGGVGAAYYARSDYAESRCCQLHVFYYSTTTIIDMYFGFVRKNMQRKNYKLKLNS</sequence>
<protein>
    <submittedName>
        <fullName evidence="1">Uncharacterized protein</fullName>
    </submittedName>
</protein>
<dbReference type="EMBL" id="GAMC01017601">
    <property type="protein sequence ID" value="JAB88954.1"/>
    <property type="molecule type" value="mRNA"/>
</dbReference>
<accession>W8BH38</accession>
<proteinExistence type="evidence at transcript level"/>
<dbReference type="AlphaFoldDB" id="W8BH38"/>